<reference evidence="7 8" key="1">
    <citation type="submission" date="2014-12" db="EMBL/GenBank/DDBJ databases">
        <title>Draft genome sequences of 29 type strains of Enterococci.</title>
        <authorList>
            <person name="Zhong Z."/>
            <person name="Sun Z."/>
            <person name="Liu W."/>
            <person name="Zhang W."/>
            <person name="Zhang H."/>
        </authorList>
    </citation>
    <scope>NUCLEOTIDE SEQUENCE [LARGE SCALE GENOMIC DNA]</scope>
    <source>
        <strain evidence="7 8">DSM 21207</strain>
    </source>
</reference>
<name>A0A1L8R8A8_9ENTE</name>
<dbReference type="NCBIfam" id="TIGR00093">
    <property type="entry name" value="pseudouridine synthase"/>
    <property type="match status" value="1"/>
</dbReference>
<dbReference type="GO" id="GO:0003723">
    <property type="term" value="F:RNA binding"/>
    <property type="evidence" value="ECO:0007669"/>
    <property type="project" value="UniProtKB-KW"/>
</dbReference>
<dbReference type="InterPro" id="IPR050343">
    <property type="entry name" value="RsuA_PseudoU_synthase"/>
</dbReference>
<dbReference type="GO" id="GO:0001522">
    <property type="term" value="P:pseudouridine synthesis"/>
    <property type="evidence" value="ECO:0007669"/>
    <property type="project" value="InterPro"/>
</dbReference>
<proteinExistence type="inferred from homology"/>
<dbReference type="Gene3D" id="3.30.70.580">
    <property type="entry name" value="Pseudouridine synthase I, catalytic domain, N-terminal subdomain"/>
    <property type="match status" value="1"/>
</dbReference>
<evidence type="ECO:0000313" key="8">
    <source>
        <dbReference type="Proteomes" id="UP000182835"/>
    </source>
</evidence>
<dbReference type="InterPro" id="IPR020094">
    <property type="entry name" value="TruA/RsuA/RluB/E/F_N"/>
</dbReference>
<comment type="caution">
    <text evidence="7">The sequence shown here is derived from an EMBL/GenBank/DDBJ whole genome shotgun (WGS) entry which is preliminary data.</text>
</comment>
<dbReference type="Pfam" id="PF00849">
    <property type="entry name" value="PseudoU_synth_2"/>
    <property type="match status" value="1"/>
</dbReference>
<dbReference type="SUPFAM" id="SSF55174">
    <property type="entry name" value="Alpha-L RNA-binding motif"/>
    <property type="match status" value="1"/>
</dbReference>
<dbReference type="InterPro" id="IPR006145">
    <property type="entry name" value="PsdUridine_synth_RsuA/RluA"/>
</dbReference>
<dbReference type="CDD" id="cd00165">
    <property type="entry name" value="S4"/>
    <property type="match status" value="1"/>
</dbReference>
<gene>
    <name evidence="7" type="ORF">RU96_GL001954</name>
</gene>
<dbReference type="Proteomes" id="UP000182835">
    <property type="component" value="Unassembled WGS sequence"/>
</dbReference>
<protein>
    <recommendedName>
        <fullName evidence="5">Pseudouridine synthase</fullName>
        <ecNumber evidence="5">5.4.99.-</ecNumber>
    </recommendedName>
</protein>
<evidence type="ECO:0000313" key="7">
    <source>
        <dbReference type="EMBL" id="OJG15977.1"/>
    </source>
</evidence>
<dbReference type="GO" id="GO:0009982">
    <property type="term" value="F:pseudouridine synthase activity"/>
    <property type="evidence" value="ECO:0007669"/>
    <property type="project" value="InterPro"/>
</dbReference>
<dbReference type="AlphaFoldDB" id="A0A1L8R8A8"/>
<evidence type="ECO:0000256" key="3">
    <source>
        <dbReference type="ARBA" id="ARBA00023235"/>
    </source>
</evidence>
<evidence type="ECO:0000256" key="5">
    <source>
        <dbReference type="RuleBase" id="RU003887"/>
    </source>
</evidence>
<dbReference type="InterPro" id="IPR020103">
    <property type="entry name" value="PsdUridine_synth_cat_dom_sf"/>
</dbReference>
<evidence type="ECO:0000259" key="6">
    <source>
        <dbReference type="Pfam" id="PF00849"/>
    </source>
</evidence>
<dbReference type="Gene3D" id="3.30.70.1560">
    <property type="entry name" value="Alpha-L RNA-binding motif"/>
    <property type="match status" value="1"/>
</dbReference>
<feature type="domain" description="Pseudouridine synthase RsuA/RluA-like" evidence="6">
    <location>
        <begin position="61"/>
        <end position="196"/>
    </location>
</feature>
<dbReference type="RefSeq" id="WP_071864332.1">
    <property type="nucleotide sequence ID" value="NZ_JBHLVQ010000013.1"/>
</dbReference>
<dbReference type="InterPro" id="IPR036986">
    <property type="entry name" value="S4_RNA-bd_sf"/>
</dbReference>
<comment type="similarity">
    <text evidence="1 5">Belongs to the pseudouridine synthase RsuA family.</text>
</comment>
<keyword evidence="2 4" id="KW-0694">RNA-binding</keyword>
<dbReference type="PANTHER" id="PTHR47683:SF4">
    <property type="entry name" value="PSEUDOURIDINE SYNTHASE"/>
    <property type="match status" value="1"/>
</dbReference>
<evidence type="ECO:0000256" key="1">
    <source>
        <dbReference type="ARBA" id="ARBA00008348"/>
    </source>
</evidence>
<dbReference type="PROSITE" id="PS01149">
    <property type="entry name" value="PSI_RSU"/>
    <property type="match status" value="1"/>
</dbReference>
<dbReference type="CDD" id="cd02553">
    <property type="entry name" value="PseudoU_synth_RsuA"/>
    <property type="match status" value="1"/>
</dbReference>
<dbReference type="EC" id="5.4.99.-" evidence="5"/>
<dbReference type="InterPro" id="IPR042092">
    <property type="entry name" value="PsdUridine_s_RsuA/RluB/E/F_cat"/>
</dbReference>
<dbReference type="PANTHER" id="PTHR47683">
    <property type="entry name" value="PSEUDOURIDINE SYNTHASE FAMILY PROTEIN-RELATED"/>
    <property type="match status" value="1"/>
</dbReference>
<dbReference type="PROSITE" id="PS50889">
    <property type="entry name" value="S4"/>
    <property type="match status" value="1"/>
</dbReference>
<dbReference type="SUPFAM" id="SSF55120">
    <property type="entry name" value="Pseudouridine synthase"/>
    <property type="match status" value="1"/>
</dbReference>
<dbReference type="OrthoDB" id="9807213at2"/>
<dbReference type="InterPro" id="IPR018496">
    <property type="entry name" value="PsdUridine_synth_RsuA/RluB_CS"/>
</dbReference>
<organism evidence="7 8">
    <name type="scientific">Enterococcus canintestini</name>
    <dbReference type="NCBI Taxonomy" id="317010"/>
    <lineage>
        <taxon>Bacteria</taxon>
        <taxon>Bacillati</taxon>
        <taxon>Bacillota</taxon>
        <taxon>Bacilli</taxon>
        <taxon>Lactobacillales</taxon>
        <taxon>Enterococcaceae</taxon>
        <taxon>Enterococcus</taxon>
    </lineage>
</organism>
<dbReference type="InterPro" id="IPR000748">
    <property type="entry name" value="PsdUridine_synth_RsuA/RluB/E/F"/>
</dbReference>
<dbReference type="EMBL" id="JXKG01000004">
    <property type="protein sequence ID" value="OJG15977.1"/>
    <property type="molecule type" value="Genomic_DNA"/>
</dbReference>
<evidence type="ECO:0000256" key="4">
    <source>
        <dbReference type="PROSITE-ProRule" id="PRU00182"/>
    </source>
</evidence>
<dbReference type="GO" id="GO:0140098">
    <property type="term" value="F:catalytic activity, acting on RNA"/>
    <property type="evidence" value="ECO:0007669"/>
    <property type="project" value="UniProtKB-ARBA"/>
</dbReference>
<dbReference type="STRING" id="317010.RU96_GL001954"/>
<keyword evidence="3 5" id="KW-0413">Isomerase</keyword>
<dbReference type="Gene3D" id="3.10.290.10">
    <property type="entry name" value="RNA-binding S4 domain"/>
    <property type="match status" value="1"/>
</dbReference>
<dbReference type="GO" id="GO:0006364">
    <property type="term" value="P:rRNA processing"/>
    <property type="evidence" value="ECO:0007669"/>
    <property type="project" value="UniProtKB-ARBA"/>
</dbReference>
<accession>A0A1L8R8A8</accession>
<sequence>MRLDKLIEDNLHTSRKEMKRLFLSGQVTVDGREETQQNKNVDSRIHKIIVAGKELFTNEVYYLLDKPAGVVTANSDQKHQTVFDCLTLKDQRIDLYAVGRLDRDTSGLLLLTNNGQLGYDLLHPEKKVTKVYEAWINDIVTAKDIAAFQAGIVFLDGTRCQGAHLEILATNKEKGHSFVRLAIQEGKFHQVKKMFLACGKKVITLRRVAMGPLSLAENSQPGDYHPLTKKQLTLLKPYFR</sequence>
<evidence type="ECO:0000256" key="2">
    <source>
        <dbReference type="ARBA" id="ARBA00022884"/>
    </source>
</evidence>